<dbReference type="CDD" id="cd12148">
    <property type="entry name" value="fungal_TF_MHR"/>
    <property type="match status" value="1"/>
</dbReference>
<comment type="caution">
    <text evidence="3">The sequence shown here is derived from an EMBL/GenBank/DDBJ whole genome shotgun (WGS) entry which is preliminary data.</text>
</comment>
<organism evidence="3 4">
    <name type="scientific">Phaeomoniella chlamydospora</name>
    <name type="common">Phaeoacremonium chlamydosporum</name>
    <dbReference type="NCBI Taxonomy" id="158046"/>
    <lineage>
        <taxon>Eukaryota</taxon>
        <taxon>Fungi</taxon>
        <taxon>Dikarya</taxon>
        <taxon>Ascomycota</taxon>
        <taxon>Pezizomycotina</taxon>
        <taxon>Eurotiomycetes</taxon>
        <taxon>Chaetothyriomycetidae</taxon>
        <taxon>Phaeomoniellales</taxon>
        <taxon>Phaeomoniellaceae</taxon>
        <taxon>Phaeomoniella</taxon>
    </lineage>
</organism>
<dbReference type="Pfam" id="PF04082">
    <property type="entry name" value="Fungal_trans"/>
    <property type="match status" value="1"/>
</dbReference>
<reference evidence="3 4" key="2">
    <citation type="submission" date="2015-05" db="EMBL/GenBank/DDBJ databases">
        <authorList>
            <person name="Morales-Cruz A."/>
            <person name="Amrine K.C."/>
            <person name="Cantu D."/>
        </authorList>
    </citation>
    <scope>NUCLEOTIDE SEQUENCE [LARGE SCALE GENOMIC DNA]</scope>
    <source>
        <strain evidence="3">UCRPC4</strain>
    </source>
</reference>
<evidence type="ECO:0000259" key="2">
    <source>
        <dbReference type="SMART" id="SM00906"/>
    </source>
</evidence>
<dbReference type="EMBL" id="LCWF01000120">
    <property type="protein sequence ID" value="KKY18556.1"/>
    <property type="molecule type" value="Genomic_DNA"/>
</dbReference>
<dbReference type="GO" id="GO:0008270">
    <property type="term" value="F:zinc ion binding"/>
    <property type="evidence" value="ECO:0007669"/>
    <property type="project" value="InterPro"/>
</dbReference>
<dbReference type="AlphaFoldDB" id="A0A0G2E881"/>
<dbReference type="PANTHER" id="PTHR47431">
    <property type="entry name" value="ZN(II)2CYS6 TRANSCRIPTION FACTOR (EUROFUNG)-RELATED"/>
    <property type="match status" value="1"/>
</dbReference>
<dbReference type="GO" id="GO:0003677">
    <property type="term" value="F:DNA binding"/>
    <property type="evidence" value="ECO:0007669"/>
    <property type="project" value="InterPro"/>
</dbReference>
<keyword evidence="4" id="KW-1185">Reference proteome</keyword>
<evidence type="ECO:0000313" key="4">
    <source>
        <dbReference type="Proteomes" id="UP000053317"/>
    </source>
</evidence>
<proteinExistence type="predicted"/>
<evidence type="ECO:0000313" key="3">
    <source>
        <dbReference type="EMBL" id="KKY18556.1"/>
    </source>
</evidence>
<reference evidence="3 4" key="1">
    <citation type="submission" date="2015-05" db="EMBL/GenBank/DDBJ databases">
        <title>Distinctive expansion of gene families associated with plant cell wall degradation and secondary metabolism in the genomes of grapevine trunk pathogens.</title>
        <authorList>
            <person name="Lawrence D.P."/>
            <person name="Travadon R."/>
            <person name="Rolshausen P.E."/>
            <person name="Baumgartner K."/>
        </authorList>
    </citation>
    <scope>NUCLEOTIDE SEQUENCE [LARGE SCALE GENOMIC DNA]</scope>
    <source>
        <strain evidence="3">UCRPC4</strain>
    </source>
</reference>
<evidence type="ECO:0000256" key="1">
    <source>
        <dbReference type="ARBA" id="ARBA00023242"/>
    </source>
</evidence>
<name>A0A0G2E881_PHACM</name>
<dbReference type="Proteomes" id="UP000053317">
    <property type="component" value="Unassembled WGS sequence"/>
</dbReference>
<sequence>MTSKLETEKHVSLYYLYFHPAHPILVPQKVHASRNYPDYLQHVIQYIGSHYLPVPTTTLYSGIMAELCRTDIKSPCMVQARLLYSIALNGCNDIKNAQWILAAAVQLALELGMNERDFAEIHSGGLPIEAESLRRTWWELYVVDGYMAALWRKSGFSANSVDPDVLLPCEESLYSEGACASQSPSFSQFNRRYFVDDDINFSSFCYRIDAVRILARVLALTANQEVNDDEVQAVDNALAGWVLHLPYTKSEIINTFGEVDEILFQAHMIIQYANIYLHFPRSNLLHTLAANADITGSQKDLKAPPTSTQHIHTVKAIEASKHLSNLAALRLPNQRHTPFFICGLVLGAVVQLSACSAHNGRCAEQHRDRIILILGVLKSLRRTWSLTRIVCQQLKKVAVEVFESERPKSRGNPMTAEDMITAPTLDPDDQTWFENFDIQALQNMMHFDTRMIYSETI</sequence>
<dbReference type="GO" id="GO:0006351">
    <property type="term" value="P:DNA-templated transcription"/>
    <property type="evidence" value="ECO:0007669"/>
    <property type="project" value="InterPro"/>
</dbReference>
<dbReference type="OrthoDB" id="2399539at2759"/>
<dbReference type="PANTHER" id="PTHR47431:SF2">
    <property type="entry name" value="ZN(II)2CYS6 TRANSCRIPTION FACTOR (EUROFUNG)"/>
    <property type="match status" value="1"/>
</dbReference>
<protein>
    <submittedName>
        <fullName evidence="3">Putative c6 transcription factor</fullName>
    </submittedName>
</protein>
<dbReference type="InterPro" id="IPR007219">
    <property type="entry name" value="XnlR_reg_dom"/>
</dbReference>
<feature type="domain" description="Xylanolytic transcriptional activator regulatory" evidence="2">
    <location>
        <begin position="97"/>
        <end position="174"/>
    </location>
</feature>
<accession>A0A0G2E881</accession>
<keyword evidence="1" id="KW-0539">Nucleus</keyword>
<gene>
    <name evidence="3" type="ORF">UCRPC4_g04892</name>
</gene>
<dbReference type="SMART" id="SM00906">
    <property type="entry name" value="Fungal_trans"/>
    <property type="match status" value="1"/>
</dbReference>